<protein>
    <submittedName>
        <fullName evidence="1">Uncharacterized protein</fullName>
    </submittedName>
</protein>
<evidence type="ECO:0000313" key="1">
    <source>
        <dbReference type="EMBL" id="MDX3026087.1"/>
    </source>
</evidence>
<gene>
    <name evidence="1" type="ORF">PV666_50775</name>
</gene>
<proteinExistence type="predicted"/>
<evidence type="ECO:0000313" key="2">
    <source>
        <dbReference type="Proteomes" id="UP001272987"/>
    </source>
</evidence>
<dbReference type="EMBL" id="JARAWP010000069">
    <property type="protein sequence ID" value="MDX3026087.1"/>
    <property type="molecule type" value="Genomic_DNA"/>
</dbReference>
<sequence>MADRAVIDKHTGWTCETGASLIASANSPGKGTLPDLNASIYVCADHRAEAEALITAAGYDPETDPAPPGHKWNPWPCGTITAHSTEAADALGCKFATFTAARLVRYVALLADYVGRQGITQLADELAAAAKVLQYRYDAPAWQGRNGTKPDSGIPAVDLMRRVRWEGNGFLAVSVEEIRRTYNGPEPLEEQLAGHNLLTLPRTLPPYGTARVLLYTGLSQISHLLTATEEDGAAVVDELVEAVRRSRLPSPHPMDF</sequence>
<dbReference type="Proteomes" id="UP001272987">
    <property type="component" value="Unassembled WGS sequence"/>
</dbReference>
<accession>A0ABU4ME31</accession>
<comment type="caution">
    <text evidence="1">The sequence shown here is derived from an EMBL/GenBank/DDBJ whole genome shotgun (WGS) entry which is preliminary data.</text>
</comment>
<dbReference type="RefSeq" id="WP_119612076.1">
    <property type="nucleotide sequence ID" value="NZ_CP122371.1"/>
</dbReference>
<keyword evidence="2" id="KW-1185">Reference proteome</keyword>
<organism evidence="1 2">
    <name type="scientific">Streptomyces acidiscabies</name>
    <dbReference type="NCBI Taxonomy" id="42234"/>
    <lineage>
        <taxon>Bacteria</taxon>
        <taxon>Bacillati</taxon>
        <taxon>Actinomycetota</taxon>
        <taxon>Actinomycetes</taxon>
        <taxon>Kitasatosporales</taxon>
        <taxon>Streptomycetaceae</taxon>
        <taxon>Streptomyces</taxon>
    </lineage>
</organism>
<reference evidence="1 2" key="1">
    <citation type="journal article" date="2023" name="Microb. Genom.">
        <title>Mesoterricola silvestris gen. nov., sp. nov., Mesoterricola sediminis sp. nov., Geothrix oryzae sp. nov., Geothrix edaphica sp. nov., Geothrix rubra sp. nov., and Geothrix limicola sp. nov., six novel members of Acidobacteriota isolated from soils.</title>
        <authorList>
            <person name="Weisberg A.J."/>
            <person name="Pearce E."/>
            <person name="Kramer C.G."/>
            <person name="Chang J.H."/>
            <person name="Clarke C.R."/>
        </authorList>
    </citation>
    <scope>NUCLEOTIDE SEQUENCE [LARGE SCALE GENOMIC DNA]</scope>
    <source>
        <strain evidence="1 2">NB05-1H</strain>
    </source>
</reference>
<name>A0ABU4ME31_9ACTN</name>